<accession>A0A6J7A853</accession>
<dbReference type="EMBL" id="CAFBMH010000124">
    <property type="protein sequence ID" value="CAB4927885.1"/>
    <property type="molecule type" value="Genomic_DNA"/>
</dbReference>
<name>A0A6J7A853_9ZZZZ</name>
<dbReference type="EMBL" id="CAFBOS010000009">
    <property type="protein sequence ID" value="CAB4979602.1"/>
    <property type="molecule type" value="Genomic_DNA"/>
</dbReference>
<feature type="transmembrane region" description="Helical" evidence="1">
    <location>
        <begin position="6"/>
        <end position="29"/>
    </location>
</feature>
<evidence type="ECO:0000256" key="1">
    <source>
        <dbReference type="SAM" id="Phobius"/>
    </source>
</evidence>
<dbReference type="AlphaFoldDB" id="A0A6J7A853"/>
<proteinExistence type="predicted"/>
<keyword evidence="1" id="KW-0472">Membrane</keyword>
<sequence>MGGTVVMIVILVLSPIAVFMSGAAGAALVSTVLKRDRDAAYQDTEHLAISESDPYHR</sequence>
<dbReference type="EMBL" id="CAEZYR010000075">
    <property type="protein sequence ID" value="CAB4754087.1"/>
    <property type="molecule type" value="Genomic_DNA"/>
</dbReference>
<reference evidence="3" key="1">
    <citation type="submission" date="2020-05" db="EMBL/GenBank/DDBJ databases">
        <authorList>
            <person name="Chiriac C."/>
            <person name="Salcher M."/>
            <person name="Ghai R."/>
            <person name="Kavagutti S V."/>
        </authorList>
    </citation>
    <scope>NUCLEOTIDE SEQUENCE</scope>
</reference>
<protein>
    <submittedName>
        <fullName evidence="3">Unannotated protein</fullName>
    </submittedName>
</protein>
<evidence type="ECO:0000313" key="3">
    <source>
        <dbReference type="EMBL" id="CAB4829023.1"/>
    </source>
</evidence>
<gene>
    <name evidence="2" type="ORF">UFOPK2754_01973</name>
    <name evidence="3" type="ORF">UFOPK3139_01266</name>
    <name evidence="4" type="ORF">UFOPK3543_02477</name>
    <name evidence="5" type="ORF">UFOPK3967_00275</name>
</gene>
<evidence type="ECO:0000313" key="2">
    <source>
        <dbReference type="EMBL" id="CAB4754087.1"/>
    </source>
</evidence>
<keyword evidence="1" id="KW-1133">Transmembrane helix</keyword>
<organism evidence="3">
    <name type="scientific">freshwater metagenome</name>
    <dbReference type="NCBI Taxonomy" id="449393"/>
    <lineage>
        <taxon>unclassified sequences</taxon>
        <taxon>metagenomes</taxon>
        <taxon>ecological metagenomes</taxon>
    </lineage>
</organism>
<evidence type="ECO:0000313" key="5">
    <source>
        <dbReference type="EMBL" id="CAB4979602.1"/>
    </source>
</evidence>
<keyword evidence="1" id="KW-0812">Transmembrane</keyword>
<dbReference type="EMBL" id="CAFABA010000044">
    <property type="protein sequence ID" value="CAB4829023.1"/>
    <property type="molecule type" value="Genomic_DNA"/>
</dbReference>
<evidence type="ECO:0000313" key="4">
    <source>
        <dbReference type="EMBL" id="CAB4927885.1"/>
    </source>
</evidence>